<dbReference type="InterPro" id="IPR017969">
    <property type="entry name" value="Heavy-metal-associated_CS"/>
</dbReference>
<dbReference type="PROSITE" id="PS01047">
    <property type="entry name" value="HMA_1"/>
    <property type="match status" value="1"/>
</dbReference>
<dbReference type="Gene3D" id="3.30.70.100">
    <property type="match status" value="1"/>
</dbReference>
<organism evidence="2 3">
    <name type="scientific">Mycolicibacterium insubricum</name>
    <dbReference type="NCBI Taxonomy" id="444597"/>
    <lineage>
        <taxon>Bacteria</taxon>
        <taxon>Bacillati</taxon>
        <taxon>Actinomycetota</taxon>
        <taxon>Actinomycetes</taxon>
        <taxon>Mycobacteriales</taxon>
        <taxon>Mycobacteriaceae</taxon>
        <taxon>Mycolicibacterium</taxon>
    </lineage>
</organism>
<dbReference type="InterPro" id="IPR036163">
    <property type="entry name" value="HMA_dom_sf"/>
</dbReference>
<dbReference type="RefSeq" id="WP_083029777.1">
    <property type="nucleotide sequence ID" value="NZ_AP022618.1"/>
</dbReference>
<sequence>MAQQIFGVTGLHCKSCVATVTEALEALPGVSAVQVDLDPNGASQVRVEAAGELSSEQVQAALAEEGAYTLV</sequence>
<dbReference type="InterPro" id="IPR006121">
    <property type="entry name" value="HMA_dom"/>
</dbReference>
<dbReference type="GO" id="GO:0046872">
    <property type="term" value="F:metal ion binding"/>
    <property type="evidence" value="ECO:0007669"/>
    <property type="project" value="UniProtKB-KW"/>
</dbReference>
<evidence type="ECO:0000256" key="1">
    <source>
        <dbReference type="ARBA" id="ARBA00022723"/>
    </source>
</evidence>
<evidence type="ECO:0000313" key="3">
    <source>
        <dbReference type="Proteomes" id="UP000192801"/>
    </source>
</evidence>
<name>A0A1X0DJ12_9MYCO</name>
<dbReference type="EMBL" id="MVHS01000008">
    <property type="protein sequence ID" value="ORA72393.1"/>
    <property type="molecule type" value="Genomic_DNA"/>
</dbReference>
<keyword evidence="1" id="KW-0479">Metal-binding</keyword>
<dbReference type="SUPFAM" id="SSF55008">
    <property type="entry name" value="HMA, heavy metal-associated domain"/>
    <property type="match status" value="1"/>
</dbReference>
<evidence type="ECO:0000313" key="2">
    <source>
        <dbReference type="EMBL" id="ORA72393.1"/>
    </source>
</evidence>
<dbReference type="Pfam" id="PF00403">
    <property type="entry name" value="HMA"/>
    <property type="match status" value="1"/>
</dbReference>
<gene>
    <name evidence="2" type="ORF">BST26_05625</name>
</gene>
<dbReference type="Proteomes" id="UP000192801">
    <property type="component" value="Unassembled WGS sequence"/>
</dbReference>
<dbReference type="CDD" id="cd00371">
    <property type="entry name" value="HMA"/>
    <property type="match status" value="1"/>
</dbReference>
<accession>A0A1X0DJ12</accession>
<proteinExistence type="predicted"/>
<protein>
    <submittedName>
        <fullName evidence="2">Heavy metal transporter</fullName>
    </submittedName>
</protein>
<dbReference type="PROSITE" id="PS50846">
    <property type="entry name" value="HMA_2"/>
    <property type="match status" value="1"/>
</dbReference>
<keyword evidence="3" id="KW-1185">Reference proteome</keyword>
<dbReference type="STRING" id="444597.BST26_05625"/>
<reference evidence="2 3" key="1">
    <citation type="submission" date="2016-12" db="EMBL/GenBank/DDBJ databases">
        <title>The new phylogeny of genus Mycobacterium.</title>
        <authorList>
            <person name="Tortoli E."/>
            <person name="Trovato A."/>
            <person name="Cirillo D.M."/>
        </authorList>
    </citation>
    <scope>NUCLEOTIDE SEQUENCE [LARGE SCALE GENOMIC DNA]</scope>
    <source>
        <strain evidence="2 3">DSM 45130</strain>
    </source>
</reference>
<comment type="caution">
    <text evidence="2">The sequence shown here is derived from an EMBL/GenBank/DDBJ whole genome shotgun (WGS) entry which is preliminary data.</text>
</comment>
<dbReference type="AlphaFoldDB" id="A0A1X0DJ12"/>
<dbReference type="OrthoDB" id="9813965at2"/>